<comment type="caution">
    <text evidence="19">The sequence shown here is derived from an EMBL/GenBank/DDBJ whole genome shotgun (WGS) entry which is preliminary data.</text>
</comment>
<dbReference type="PROSITE" id="PS51194">
    <property type="entry name" value="HELICASE_CTER"/>
    <property type="match status" value="1"/>
</dbReference>
<dbReference type="CDD" id="cd18790">
    <property type="entry name" value="SF2_C_UvrB"/>
    <property type="match status" value="1"/>
</dbReference>
<dbReference type="GO" id="GO:0005737">
    <property type="term" value="C:cytoplasm"/>
    <property type="evidence" value="ECO:0007669"/>
    <property type="project" value="UniProtKB-SubCell"/>
</dbReference>
<accession>A0A967F2I6</accession>
<dbReference type="SUPFAM" id="SSF46600">
    <property type="entry name" value="C-terminal UvrC-binding domain of UvrB"/>
    <property type="match status" value="1"/>
</dbReference>
<keyword evidence="20" id="KW-1185">Reference proteome</keyword>
<feature type="domain" description="Helicase ATP-binding" evidence="17">
    <location>
        <begin position="43"/>
        <end position="200"/>
    </location>
</feature>
<dbReference type="GO" id="GO:0009380">
    <property type="term" value="C:excinuclease repair complex"/>
    <property type="evidence" value="ECO:0007669"/>
    <property type="project" value="InterPro"/>
</dbReference>
<comment type="domain">
    <text evidence="13">The beta-hairpin motif is involved in DNA binding.</text>
</comment>
<evidence type="ECO:0000256" key="15">
    <source>
        <dbReference type="SAM" id="MobiDB-lite"/>
    </source>
</evidence>
<evidence type="ECO:0000256" key="6">
    <source>
        <dbReference type="ARBA" id="ARBA00022769"/>
    </source>
</evidence>
<feature type="domain" description="UVR" evidence="16">
    <location>
        <begin position="641"/>
        <end position="676"/>
    </location>
</feature>
<dbReference type="GO" id="GO:0006289">
    <property type="term" value="P:nucleotide-excision repair"/>
    <property type="evidence" value="ECO:0007669"/>
    <property type="project" value="UniProtKB-UniRule"/>
</dbReference>
<evidence type="ECO:0000259" key="17">
    <source>
        <dbReference type="PROSITE" id="PS51192"/>
    </source>
</evidence>
<dbReference type="RefSeq" id="WP_167230275.1">
    <property type="nucleotide sequence ID" value="NZ_JAAQPH010000028.1"/>
</dbReference>
<organism evidence="19 20">
    <name type="scientific">Pelagibius litoralis</name>
    <dbReference type="NCBI Taxonomy" id="374515"/>
    <lineage>
        <taxon>Bacteria</taxon>
        <taxon>Pseudomonadati</taxon>
        <taxon>Pseudomonadota</taxon>
        <taxon>Alphaproteobacteria</taxon>
        <taxon>Rhodospirillales</taxon>
        <taxon>Rhodovibrionaceae</taxon>
        <taxon>Pelagibius</taxon>
    </lineage>
</organism>
<dbReference type="InterPro" id="IPR024759">
    <property type="entry name" value="UvrB_YAD/RRR_dom"/>
</dbReference>
<dbReference type="InterPro" id="IPR027417">
    <property type="entry name" value="P-loop_NTPase"/>
</dbReference>
<feature type="compositionally biased region" description="Basic residues" evidence="15">
    <location>
        <begin position="709"/>
        <end position="719"/>
    </location>
</feature>
<dbReference type="Pfam" id="PF17757">
    <property type="entry name" value="UvrB_inter"/>
    <property type="match status" value="1"/>
</dbReference>
<dbReference type="InterPro" id="IPR041471">
    <property type="entry name" value="UvrB_inter"/>
</dbReference>
<evidence type="ECO:0000256" key="5">
    <source>
        <dbReference type="ARBA" id="ARBA00022763"/>
    </source>
</evidence>
<comment type="similarity">
    <text evidence="2 13 14">Belongs to the UvrB family.</text>
</comment>
<dbReference type="EMBL" id="JAAQPH010000028">
    <property type="protein sequence ID" value="NIA71900.1"/>
    <property type="molecule type" value="Genomic_DNA"/>
</dbReference>
<evidence type="ECO:0000256" key="13">
    <source>
        <dbReference type="HAMAP-Rule" id="MF_00204"/>
    </source>
</evidence>
<dbReference type="NCBIfam" id="NF003673">
    <property type="entry name" value="PRK05298.1"/>
    <property type="match status" value="1"/>
</dbReference>
<dbReference type="Pfam" id="PF00271">
    <property type="entry name" value="Helicase_C"/>
    <property type="match status" value="1"/>
</dbReference>
<gene>
    <name evidence="13 19" type="primary">uvrB</name>
    <name evidence="19" type="ORF">HBA54_25200</name>
</gene>
<evidence type="ECO:0000256" key="9">
    <source>
        <dbReference type="ARBA" id="ARBA00023204"/>
    </source>
</evidence>
<comment type="function">
    <text evidence="13">The UvrABC repair system catalyzes the recognition and processing of DNA lesions. A damage recognition complex composed of 2 UvrA and 2 UvrB subunits scans DNA for abnormalities. Upon binding of the UvrA(2)B(2) complex to a putative damaged site, the DNA wraps around one UvrB monomer. DNA wrap is dependent on ATP binding by UvrB and probably causes local melting of the DNA helix, facilitating insertion of UvrB beta-hairpin between the DNA strands. Then UvrB probes one DNA strand for the presence of a lesion. If a lesion is found the UvrA subunits dissociate and the UvrB-DNA preincision complex is formed. This complex is subsequently bound by UvrC and the second UvrB is released. If no lesion is found, the DNA wraps around the other UvrB subunit that will check the other stand for damage.</text>
</comment>
<evidence type="ECO:0000256" key="3">
    <source>
        <dbReference type="ARBA" id="ARBA00022490"/>
    </source>
</evidence>
<protein>
    <recommendedName>
        <fullName evidence="12 13">UvrABC system protein B</fullName>
        <shortName evidence="13">Protein UvrB</shortName>
    </recommendedName>
    <alternativeName>
        <fullName evidence="13">Excinuclease ABC subunit B</fullName>
    </alternativeName>
</protein>
<dbReference type="PANTHER" id="PTHR24029">
    <property type="entry name" value="UVRABC SYSTEM PROTEIN B"/>
    <property type="match status" value="1"/>
</dbReference>
<feature type="region of interest" description="Disordered" evidence="15">
    <location>
        <begin position="675"/>
        <end position="719"/>
    </location>
</feature>
<keyword evidence="7 13" id="KW-0067">ATP-binding</keyword>
<evidence type="ECO:0000259" key="16">
    <source>
        <dbReference type="PROSITE" id="PS50151"/>
    </source>
</evidence>
<comment type="subcellular location">
    <subcellularLocation>
        <location evidence="1 13 14">Cytoplasm</location>
    </subcellularLocation>
</comment>
<evidence type="ECO:0000256" key="1">
    <source>
        <dbReference type="ARBA" id="ARBA00004496"/>
    </source>
</evidence>
<dbReference type="InterPro" id="IPR014001">
    <property type="entry name" value="Helicase_ATP-bd"/>
</dbReference>
<evidence type="ECO:0000259" key="18">
    <source>
        <dbReference type="PROSITE" id="PS51194"/>
    </source>
</evidence>
<name>A0A967F2I6_9PROT</name>
<evidence type="ECO:0000256" key="4">
    <source>
        <dbReference type="ARBA" id="ARBA00022741"/>
    </source>
</evidence>
<dbReference type="CDD" id="cd17916">
    <property type="entry name" value="DEXHc_UvrB"/>
    <property type="match status" value="1"/>
</dbReference>
<dbReference type="Proteomes" id="UP000761264">
    <property type="component" value="Unassembled WGS sequence"/>
</dbReference>
<evidence type="ECO:0000256" key="14">
    <source>
        <dbReference type="RuleBase" id="RU003587"/>
    </source>
</evidence>
<dbReference type="GO" id="GO:0005524">
    <property type="term" value="F:ATP binding"/>
    <property type="evidence" value="ECO:0007669"/>
    <property type="project" value="UniProtKB-UniRule"/>
</dbReference>
<dbReference type="Pfam" id="PF12344">
    <property type="entry name" value="UvrB"/>
    <property type="match status" value="1"/>
</dbReference>
<dbReference type="Pfam" id="PF02151">
    <property type="entry name" value="UVR"/>
    <property type="match status" value="1"/>
</dbReference>
<evidence type="ECO:0000256" key="11">
    <source>
        <dbReference type="ARBA" id="ARBA00026033"/>
    </source>
</evidence>
<feature type="short sequence motif" description="Beta-hairpin" evidence="13">
    <location>
        <begin position="109"/>
        <end position="132"/>
    </location>
</feature>
<keyword evidence="3 13" id="KW-0963">Cytoplasm</keyword>
<evidence type="ECO:0000256" key="7">
    <source>
        <dbReference type="ARBA" id="ARBA00022840"/>
    </source>
</evidence>
<feature type="domain" description="Helicase C-terminal" evidence="18">
    <location>
        <begin position="448"/>
        <end position="614"/>
    </location>
</feature>
<evidence type="ECO:0000256" key="2">
    <source>
        <dbReference type="ARBA" id="ARBA00008533"/>
    </source>
</evidence>
<keyword evidence="10 13" id="KW-0742">SOS response</keyword>
<dbReference type="AlphaFoldDB" id="A0A967F2I6"/>
<keyword evidence="6 13" id="KW-0228">DNA excision</keyword>
<dbReference type="SUPFAM" id="SSF52540">
    <property type="entry name" value="P-loop containing nucleoside triphosphate hydrolases"/>
    <property type="match status" value="2"/>
</dbReference>
<keyword evidence="5 13" id="KW-0227">DNA damage</keyword>
<dbReference type="NCBIfam" id="TIGR00631">
    <property type="entry name" value="uvrb"/>
    <property type="match status" value="1"/>
</dbReference>
<evidence type="ECO:0000313" key="20">
    <source>
        <dbReference type="Proteomes" id="UP000761264"/>
    </source>
</evidence>
<sequence>MSEPALTPVPSQPAAVPSGTPFKINSDFVPAGDQPQAIKELTGGLLEGERDQVLLGVTGSGKTFTAAQIIAELQRPSLVLAPNKTLAAQLYSEMKSFFPENSVEYFVSYYDYYQPEAYVPRSDTYIEKESSINEQIDRMRHAATRALFERRDVVIVASVSCIYGIGSPETYASMTIEVKAGQEIRRAELLKKLVELQYKRNDGNFHRGTFRVRGDTIDVFPAHYEDRAWRLTLFGDEVETIHEFDPLTGDKTNTLETMKVYANSHYVTPRPTLQQAAKQIKEDLKVQLALFNEQGKLLEAQRLEQRTTFDLEMIEATGSCAGIENYSRYLSGRNAGEPPPTLFEYLPEDALLFVDESHVTVGQLNGMYRGDYSRKSTLAEFGFRLPSCIDNRPLKFEEWEQMRPQTVYVSATPGPWELKQTGGVFVEQVIRPTGLIDPVCIIRPTESQVDDLIGECKDMASKGYRTLVTTLTKRMAEDLTEYLHEAGLKVRYIHSDVDTLERIEIIRDLRLGVFDVLVGINLLREGLDIPECALVCILDADKEGFLRSTTSLIQTIGRAARNVDGRVVLYADKMTDSLNAALGETDRRRERQQAFNEANGITPESIKKQIADILESVYESDHVTVKTGDEKTKHLIGHNLQAYIADLEKRMQDAAADLEFEEAARLRDEVKRLRDQELGLDRPGSAAGDGSGDGFAERISRAGAASQSRKGKKYRGRRR</sequence>
<evidence type="ECO:0000256" key="8">
    <source>
        <dbReference type="ARBA" id="ARBA00022881"/>
    </source>
</evidence>
<dbReference type="InterPro" id="IPR001650">
    <property type="entry name" value="Helicase_C-like"/>
</dbReference>
<dbReference type="HAMAP" id="MF_00204">
    <property type="entry name" value="UvrB"/>
    <property type="match status" value="1"/>
</dbReference>
<dbReference type="InterPro" id="IPR001943">
    <property type="entry name" value="UVR_dom"/>
</dbReference>
<proteinExistence type="inferred from homology"/>
<dbReference type="SMART" id="SM00487">
    <property type="entry name" value="DEXDc"/>
    <property type="match status" value="1"/>
</dbReference>
<dbReference type="InterPro" id="IPR004807">
    <property type="entry name" value="UvrB"/>
</dbReference>
<dbReference type="GO" id="GO:0009432">
    <property type="term" value="P:SOS response"/>
    <property type="evidence" value="ECO:0007669"/>
    <property type="project" value="UniProtKB-UniRule"/>
</dbReference>
<dbReference type="GO" id="GO:0009381">
    <property type="term" value="F:excinuclease ABC activity"/>
    <property type="evidence" value="ECO:0007669"/>
    <property type="project" value="UniProtKB-UniRule"/>
</dbReference>
<dbReference type="SMART" id="SM00490">
    <property type="entry name" value="HELICc"/>
    <property type="match status" value="1"/>
</dbReference>
<keyword evidence="8 13" id="KW-0267">Excision nuclease</keyword>
<dbReference type="PROSITE" id="PS51192">
    <property type="entry name" value="HELICASE_ATP_BIND_1"/>
    <property type="match status" value="1"/>
</dbReference>
<dbReference type="GO" id="GO:0003677">
    <property type="term" value="F:DNA binding"/>
    <property type="evidence" value="ECO:0007669"/>
    <property type="project" value="UniProtKB-UniRule"/>
</dbReference>
<dbReference type="Pfam" id="PF04851">
    <property type="entry name" value="ResIII"/>
    <property type="match status" value="1"/>
</dbReference>
<evidence type="ECO:0000313" key="19">
    <source>
        <dbReference type="EMBL" id="NIA71900.1"/>
    </source>
</evidence>
<keyword evidence="9 13" id="KW-0234">DNA repair</keyword>
<reference evidence="19" key="1">
    <citation type="submission" date="2020-03" db="EMBL/GenBank/DDBJ databases">
        <title>Genome of Pelagibius litoralis DSM 21314T.</title>
        <authorList>
            <person name="Wang G."/>
        </authorList>
    </citation>
    <scope>NUCLEOTIDE SEQUENCE</scope>
    <source>
        <strain evidence="19">DSM 21314</strain>
    </source>
</reference>
<evidence type="ECO:0000256" key="10">
    <source>
        <dbReference type="ARBA" id="ARBA00023236"/>
    </source>
</evidence>
<evidence type="ECO:0000256" key="12">
    <source>
        <dbReference type="ARBA" id="ARBA00029504"/>
    </source>
</evidence>
<keyword evidence="4 13" id="KW-0547">Nucleotide-binding</keyword>
<dbReference type="GO" id="GO:0016887">
    <property type="term" value="F:ATP hydrolysis activity"/>
    <property type="evidence" value="ECO:0007669"/>
    <property type="project" value="InterPro"/>
</dbReference>
<dbReference type="Gene3D" id="3.40.50.300">
    <property type="entry name" value="P-loop containing nucleotide triphosphate hydrolases"/>
    <property type="match status" value="3"/>
</dbReference>
<dbReference type="PANTHER" id="PTHR24029:SF0">
    <property type="entry name" value="UVRABC SYSTEM PROTEIN B"/>
    <property type="match status" value="1"/>
</dbReference>
<dbReference type="PROSITE" id="PS50151">
    <property type="entry name" value="UVR"/>
    <property type="match status" value="1"/>
</dbReference>
<comment type="subunit">
    <text evidence="11 13 14">Forms a heterotetramer with UvrA during the search for lesions. Interacts with UvrC in an incision complex.</text>
</comment>
<dbReference type="InterPro" id="IPR006935">
    <property type="entry name" value="Helicase/UvrB_N"/>
</dbReference>
<dbReference type="InterPro" id="IPR036876">
    <property type="entry name" value="UVR_dom_sf"/>
</dbReference>
<dbReference type="Gene3D" id="4.10.860.10">
    <property type="entry name" value="UVR domain"/>
    <property type="match status" value="1"/>
</dbReference>
<feature type="binding site" evidence="13">
    <location>
        <begin position="56"/>
        <end position="63"/>
    </location>
    <ligand>
        <name>ATP</name>
        <dbReference type="ChEBI" id="CHEBI:30616"/>
    </ligand>
</feature>